<proteinExistence type="predicted"/>
<protein>
    <submittedName>
        <fullName evidence="1">Uncharacterized protein</fullName>
    </submittedName>
</protein>
<dbReference type="AlphaFoldDB" id="A0A0J1B9Q1"/>
<gene>
    <name evidence="1" type="ORF">CC85DRAFT_9236</name>
</gene>
<dbReference type="EMBL" id="KQ087186">
    <property type="protein sequence ID" value="KLT44579.1"/>
    <property type="molecule type" value="Genomic_DNA"/>
</dbReference>
<accession>A0A0J1B9Q1</accession>
<evidence type="ECO:0000313" key="2">
    <source>
        <dbReference type="Proteomes" id="UP000053611"/>
    </source>
</evidence>
<dbReference type="Proteomes" id="UP000053611">
    <property type="component" value="Unassembled WGS sequence"/>
</dbReference>
<sequence>MLLDSDIFPDLVDAIVRSADLEGLCAWRAVSRYHRSVADGVIFPHVHLYERAAYTVEGVASGGWAMCAQGVRWPFWAWERGGAPTTKPLLPPPFKHTRVLDISWQGPRSERESEPVPASILDLFEPRVVRLVAFRGAYPALRWRWPQARLISFVDVSTTKQRGGRDARAPGPETSTVLHLRYDARRNEFFRLLALSYVFPTFAATHDVTLIISPDRPGPESLRDRRKTTAQVLKRVGYWIRYGKEEEEWEGAEEDEYRITVVVDGLTDLDELADEPRASAVRAAGEDAKVPLMPVTFVTHDEYRARLGSEDTLHYDWPRQPGERVSRRGSETLWVL</sequence>
<dbReference type="GeneID" id="28988124"/>
<dbReference type="RefSeq" id="XP_018281070.1">
    <property type="nucleotide sequence ID" value="XM_018427521.1"/>
</dbReference>
<reference evidence="1 2" key="1">
    <citation type="submission" date="2015-03" db="EMBL/GenBank/DDBJ databases">
        <title>Genomics and transcriptomics of the oil-accumulating basidiomycete yeast T. oleaginosus allow insights into substrate utilization and the diverse evolutionary trajectories of mating systems in fungi.</title>
        <authorList>
            <consortium name="DOE Joint Genome Institute"/>
            <person name="Kourist R."/>
            <person name="Kracht O."/>
            <person name="Bracharz F."/>
            <person name="Lipzen A."/>
            <person name="Nolan M."/>
            <person name="Ohm R."/>
            <person name="Grigoriev I."/>
            <person name="Sun S."/>
            <person name="Heitman J."/>
            <person name="Bruck T."/>
            <person name="Nowrousian M."/>
        </authorList>
    </citation>
    <scope>NUCLEOTIDE SEQUENCE [LARGE SCALE GENOMIC DNA]</scope>
    <source>
        <strain evidence="1 2">IBC0246</strain>
    </source>
</reference>
<keyword evidence="2" id="KW-1185">Reference proteome</keyword>
<name>A0A0J1B9Q1_9TREE</name>
<evidence type="ECO:0000313" key="1">
    <source>
        <dbReference type="EMBL" id="KLT44579.1"/>
    </source>
</evidence>
<organism evidence="1 2">
    <name type="scientific">Cutaneotrichosporon oleaginosum</name>
    <dbReference type="NCBI Taxonomy" id="879819"/>
    <lineage>
        <taxon>Eukaryota</taxon>
        <taxon>Fungi</taxon>
        <taxon>Dikarya</taxon>
        <taxon>Basidiomycota</taxon>
        <taxon>Agaricomycotina</taxon>
        <taxon>Tremellomycetes</taxon>
        <taxon>Trichosporonales</taxon>
        <taxon>Trichosporonaceae</taxon>
        <taxon>Cutaneotrichosporon</taxon>
    </lineage>
</organism>